<feature type="compositionally biased region" description="Pro residues" evidence="1">
    <location>
        <begin position="65"/>
        <end position="75"/>
    </location>
</feature>
<gene>
    <name evidence="2" type="ORF">MICPUN_57610</name>
</gene>
<sequence>MSCKCCGKPADPEERRAKEMYAGPAFHLAPPPKPPAPRRLEHSWQHEWDASDRPPLYEAPKPNAFRPPPPAPRIPPAAAARMAGLDSPTVRAPTRDDDARGGDRADDGAAGATSPAGTADSAEAVRAALGLSPRSPGGRADAAGNPSSPAALGDVVTAKNALVSASRAFADAPANARNAAEWRASLALDPAKARQERQIGDLMASLGLNTRKKRRNLVYPDAFVASAAGTAVDDARESQSQQRREAAQTQAFELSARVDVASVSARATAFGPAMSPAVAEARASDYPEAGSWGIRAEVARYDAAHPGGFGSDGGSFAGVSSDGWGFAAADGRWSSPTGGARREGGVGAGLGSLRR</sequence>
<evidence type="ECO:0000313" key="2">
    <source>
        <dbReference type="EMBL" id="ACO62899.1"/>
    </source>
</evidence>
<feature type="compositionally biased region" description="Low complexity" evidence="1">
    <location>
        <begin position="108"/>
        <end position="122"/>
    </location>
</feature>
<dbReference type="RefSeq" id="XP_002501641.1">
    <property type="nucleotide sequence ID" value="XM_002501595.1"/>
</dbReference>
<dbReference type="GeneID" id="8242926"/>
<keyword evidence="3" id="KW-1185">Reference proteome</keyword>
<reference evidence="2 3" key="1">
    <citation type="journal article" date="2009" name="Science">
        <title>Green evolution and dynamic adaptations revealed by genomes of the marine picoeukaryotes Micromonas.</title>
        <authorList>
            <person name="Worden A.Z."/>
            <person name="Lee J.H."/>
            <person name="Mock T."/>
            <person name="Rouze P."/>
            <person name="Simmons M.P."/>
            <person name="Aerts A.L."/>
            <person name="Allen A.E."/>
            <person name="Cuvelier M.L."/>
            <person name="Derelle E."/>
            <person name="Everett M.V."/>
            <person name="Foulon E."/>
            <person name="Grimwood J."/>
            <person name="Gundlach H."/>
            <person name="Henrissat B."/>
            <person name="Napoli C."/>
            <person name="McDonald S.M."/>
            <person name="Parker M.S."/>
            <person name="Rombauts S."/>
            <person name="Salamov A."/>
            <person name="Von Dassow P."/>
            <person name="Badger J.H."/>
            <person name="Coutinho P.M."/>
            <person name="Demir E."/>
            <person name="Dubchak I."/>
            <person name="Gentemann C."/>
            <person name="Eikrem W."/>
            <person name="Gready J.E."/>
            <person name="John U."/>
            <person name="Lanier W."/>
            <person name="Lindquist E.A."/>
            <person name="Lucas S."/>
            <person name="Mayer K.F."/>
            <person name="Moreau H."/>
            <person name="Not F."/>
            <person name="Otillar R."/>
            <person name="Panaud O."/>
            <person name="Pangilinan J."/>
            <person name="Paulsen I."/>
            <person name="Piegu B."/>
            <person name="Poliakov A."/>
            <person name="Robbens S."/>
            <person name="Schmutz J."/>
            <person name="Toulza E."/>
            <person name="Wyss T."/>
            <person name="Zelensky A."/>
            <person name="Zhou K."/>
            <person name="Armbrust E.V."/>
            <person name="Bhattacharya D."/>
            <person name="Goodenough U.W."/>
            <person name="Van de Peer Y."/>
            <person name="Grigoriev I.V."/>
        </authorList>
    </citation>
    <scope>NUCLEOTIDE SEQUENCE [LARGE SCALE GENOMIC DNA]</scope>
    <source>
        <strain evidence="3">RCC299 / NOUM17</strain>
    </source>
</reference>
<feature type="compositionally biased region" description="Gly residues" evidence="1">
    <location>
        <begin position="345"/>
        <end position="355"/>
    </location>
</feature>
<feature type="compositionally biased region" description="Basic and acidic residues" evidence="1">
    <location>
        <begin position="10"/>
        <end position="19"/>
    </location>
</feature>
<dbReference type="AlphaFoldDB" id="C1E3A3"/>
<dbReference type="KEGG" id="mis:MICPUN_57610"/>
<feature type="compositionally biased region" description="Basic and acidic residues" evidence="1">
    <location>
        <begin position="38"/>
        <end position="52"/>
    </location>
</feature>
<dbReference type="InParanoid" id="C1E3A3"/>
<feature type="compositionally biased region" description="Basic and acidic residues" evidence="1">
    <location>
        <begin position="93"/>
        <end position="107"/>
    </location>
</feature>
<feature type="region of interest" description="Disordered" evidence="1">
    <location>
        <begin position="1"/>
        <end position="152"/>
    </location>
</feature>
<name>C1E3A3_MICCC</name>
<protein>
    <submittedName>
        <fullName evidence="2">Uncharacterized protein</fullName>
    </submittedName>
</protein>
<dbReference type="Proteomes" id="UP000002009">
    <property type="component" value="Chromosome 4"/>
</dbReference>
<dbReference type="EMBL" id="CP001325">
    <property type="protein sequence ID" value="ACO62899.1"/>
    <property type="molecule type" value="Genomic_DNA"/>
</dbReference>
<proteinExistence type="predicted"/>
<accession>C1E3A3</accession>
<evidence type="ECO:0000256" key="1">
    <source>
        <dbReference type="SAM" id="MobiDB-lite"/>
    </source>
</evidence>
<organism evidence="2 3">
    <name type="scientific">Micromonas commoda (strain RCC299 / NOUM17 / CCMP2709)</name>
    <name type="common">Picoplanktonic green alga</name>
    <dbReference type="NCBI Taxonomy" id="296587"/>
    <lineage>
        <taxon>Eukaryota</taxon>
        <taxon>Viridiplantae</taxon>
        <taxon>Chlorophyta</taxon>
        <taxon>Mamiellophyceae</taxon>
        <taxon>Mamiellales</taxon>
        <taxon>Mamiellaceae</taxon>
        <taxon>Micromonas</taxon>
    </lineage>
</organism>
<feature type="region of interest" description="Disordered" evidence="1">
    <location>
        <begin position="327"/>
        <end position="355"/>
    </location>
</feature>
<evidence type="ECO:0000313" key="3">
    <source>
        <dbReference type="Proteomes" id="UP000002009"/>
    </source>
</evidence>